<evidence type="ECO:0000259" key="3">
    <source>
        <dbReference type="Pfam" id="PF08241"/>
    </source>
</evidence>
<evidence type="ECO:0000256" key="2">
    <source>
        <dbReference type="ARBA" id="ARBA00022679"/>
    </source>
</evidence>
<evidence type="ECO:0000313" key="4">
    <source>
        <dbReference type="EMBL" id="QTD44630.1"/>
    </source>
</evidence>
<dbReference type="PANTHER" id="PTHR13090:SF1">
    <property type="entry name" value="ARGININE-HYDROXYLASE NDUFAF5, MITOCHONDRIAL"/>
    <property type="match status" value="1"/>
</dbReference>
<organism evidence="4 5">
    <name type="scientific">Ottowia testudinis</name>
    <dbReference type="NCBI Taxonomy" id="2816950"/>
    <lineage>
        <taxon>Bacteria</taxon>
        <taxon>Pseudomonadati</taxon>
        <taxon>Pseudomonadota</taxon>
        <taxon>Betaproteobacteria</taxon>
        <taxon>Burkholderiales</taxon>
        <taxon>Comamonadaceae</taxon>
        <taxon>Ottowia</taxon>
    </lineage>
</organism>
<dbReference type="InterPro" id="IPR013216">
    <property type="entry name" value="Methyltransf_11"/>
</dbReference>
<evidence type="ECO:0000313" key="5">
    <source>
        <dbReference type="Proteomes" id="UP000663903"/>
    </source>
</evidence>
<dbReference type="GO" id="GO:0008757">
    <property type="term" value="F:S-adenosylmethionine-dependent methyltransferase activity"/>
    <property type="evidence" value="ECO:0007669"/>
    <property type="project" value="InterPro"/>
</dbReference>
<keyword evidence="2" id="KW-0808">Transferase</keyword>
<dbReference type="KEGG" id="otd:J1M35_16285"/>
<dbReference type="Proteomes" id="UP000663903">
    <property type="component" value="Chromosome"/>
</dbReference>
<dbReference type="InterPro" id="IPR050602">
    <property type="entry name" value="Malonyl-ACP_OMT"/>
</dbReference>
<name>A0A975CDX7_9BURK</name>
<dbReference type="Gene3D" id="3.40.50.150">
    <property type="entry name" value="Vaccinia Virus protein VP39"/>
    <property type="match status" value="1"/>
</dbReference>
<accession>A0A975CDX7</accession>
<dbReference type="GO" id="GO:0032259">
    <property type="term" value="P:methylation"/>
    <property type="evidence" value="ECO:0007669"/>
    <property type="project" value="UniProtKB-KW"/>
</dbReference>
<proteinExistence type="predicted"/>
<dbReference type="EMBL" id="CP071796">
    <property type="protein sequence ID" value="QTD44630.1"/>
    <property type="molecule type" value="Genomic_DNA"/>
</dbReference>
<gene>
    <name evidence="4" type="ORF">J1M35_16285</name>
</gene>
<keyword evidence="5" id="KW-1185">Reference proteome</keyword>
<dbReference type="RefSeq" id="WP_208008194.1">
    <property type="nucleotide sequence ID" value="NZ_CP071796.1"/>
</dbReference>
<protein>
    <submittedName>
        <fullName evidence="4">Methyltransferase domain-containing protein</fullName>
    </submittedName>
</protein>
<keyword evidence="1 4" id="KW-0489">Methyltransferase</keyword>
<dbReference type="PANTHER" id="PTHR13090">
    <property type="entry name" value="ARGININE-HYDROXYLASE NDUFAF5, MITOCHONDRIAL"/>
    <property type="match status" value="1"/>
</dbReference>
<feature type="domain" description="Methyltransferase type 11" evidence="3">
    <location>
        <begin position="67"/>
        <end position="156"/>
    </location>
</feature>
<dbReference type="Pfam" id="PF08241">
    <property type="entry name" value="Methyltransf_11"/>
    <property type="match status" value="1"/>
</dbReference>
<sequence>MASATAHRPPSMDPVAAGRWAARPRNAPAWLHEEVARRMAERLDVIRLPVRAWADWEPVQGGTNGHGLLALRYPDADCFRVLALEQQAQAATKNRANEWWRRWAPKPRQRVIEASRPPDASVQLVWANMLAHTSADPAALLADWHRALAVDGFVMFSCFGPDTLRELRGLYARVGWPPPAHDFTDLHDWGDLLLASGFTDPVMDMEHITLTFESPERLLQELRELGRNLHLQRFGALRGRAWRARLQTALAEQLAVPARGSALALTFEVIYGHAVKAPPRHALASETAITLDDMRVSLRRLNHNSPKG</sequence>
<evidence type="ECO:0000256" key="1">
    <source>
        <dbReference type="ARBA" id="ARBA00022603"/>
    </source>
</evidence>
<reference evidence="4" key="1">
    <citation type="submission" date="2021-03" db="EMBL/GenBank/DDBJ databases">
        <title>Ottowia sp. 27C isolated from the cloaca of a Giant Asian pond turtle (Heosemys grandis).</title>
        <authorList>
            <person name="Spergser J."/>
            <person name="Busse H.-J."/>
        </authorList>
    </citation>
    <scope>NUCLEOTIDE SEQUENCE</scope>
    <source>
        <strain evidence="4">27C</strain>
    </source>
</reference>
<dbReference type="AlphaFoldDB" id="A0A975CDX7"/>
<dbReference type="InterPro" id="IPR029063">
    <property type="entry name" value="SAM-dependent_MTases_sf"/>
</dbReference>
<dbReference type="SUPFAM" id="SSF53335">
    <property type="entry name" value="S-adenosyl-L-methionine-dependent methyltransferases"/>
    <property type="match status" value="1"/>
</dbReference>